<feature type="region of interest" description="Disordered" evidence="2">
    <location>
        <begin position="404"/>
        <end position="433"/>
    </location>
</feature>
<keyword evidence="1" id="KW-0175">Coiled coil</keyword>
<feature type="region of interest" description="Disordered" evidence="2">
    <location>
        <begin position="879"/>
        <end position="916"/>
    </location>
</feature>
<feature type="region of interest" description="Disordered" evidence="2">
    <location>
        <begin position="1"/>
        <end position="29"/>
    </location>
</feature>
<feature type="compositionally biased region" description="Polar residues" evidence="2">
    <location>
        <begin position="631"/>
        <end position="645"/>
    </location>
</feature>
<feature type="region of interest" description="Disordered" evidence="2">
    <location>
        <begin position="539"/>
        <end position="671"/>
    </location>
</feature>
<sequence length="1348" mass="146156">MGNVNEKNVQKLGGAKEKEMLDPRGHFDPWTVKEEARTIEEVLSPGVELRCPPSPESEPEHKPQLGSDTDVPLPSLPAEEVGLELFQLSQPDVDPVTEINRETEDSRNEYSLPLPDSVIPDTFELLEDEEFFTPSFPDDAIAEVPILTPTTPAIRSLGTIEELDEDAPAPDADERLVDLSPLTIGTAEPWQLPVDNEHALQLSEPADRATAITEQILQNSPPLLASNSSGAALQRNTDILDVPGSILLQPRMMDKLPEVATVLSPLVLDPPALTIVDDMVFGVASGSKPDSVEDLYLDEKGDETPRVSMPPIACLAAEVKNERLHGANDNSYLALLAPYLDTIPLPPFPIEENARLFVSDSFAKSGLGLIVSNIAAAVEKPQGGLTSPQSHGISRDCLGYTPVEPEQGLATSPCGTDAEDTSGGLDGKPSPSAVSPSCLSAGIQISTIEEELNLIQLAFNNLEIANDGPSPPVSQLTRPALAAWETGVGTPKPSLEKLSSVIAEIRTYADATDVAMRHPEIAKEVLQIPLPFTSRSTLTVDRSTQKVEREGPKHTLDWPNWTNAPAEGTNTPNLPLSRVSGDLLNHGTHTPDTPNWAVAPVIEHAMSPKIGKTQRERGRTRDKKGRKGRGSNNAQTSQPIRSSSARAVPSIPVVPKLTKEKSKARSKARPPLQIAPTEEQRKVVANHQKVSKWINDSASAMVSPKSDAERASIPRAPSSAFFMDPVPEQTINKGPDGRANIEKEPLYPASRIIKALAAEEAHKRGFHDEALLEGEVHSKPKEADQAPMISAKESVGVPSALEIDQEATVDEGKKPMVRSPSPSGRERSASIASSLVSGISARSGVPASSRLFRRAIQEIGSLAYPRSVSGNDASNRQLPVQSQAKEPEEIADGSTQPPETLSWKSPRLDSTPITTTAVICPENRFTQQATEDTKGKVKTSTPLHQMADPVKGARSNSERFTFNFKPPGASIAKEDQKSGVGRREVISPFTMRLGSGTVPTVRAGDNVMKTSRTTSTSTFIPQGKYTPPPIREGQMQRQARVPTSLATGAIPGNSSTTSFKHKTSQSVQYPDSTGAAPTATLGLSAKTRPFVCSDVTATNNHHNLEAPSPSQNLRNVGDVNADMRFGAGGQPLPATEEESESLRSVTYGHNRQLNLHAEYMNTIQSGNTGCYSRLVNDSPDTYSRNMLVYDGLDQIKAAEVVSESRAHHYPPPPVPPQQRIGGYTAQLERLQQDMADFRNLTRGYSQQETFNPTVTANRFQNLNLRAPRARVNLDQATGFNEAKNLLQSDVVPQIQNAILTPRSRPLPPHLQNQNIATHNMFEEYSRPQRQETRVVHESIPSRLPRRKI</sequence>
<keyword evidence="4" id="KW-1185">Reference proteome</keyword>
<feature type="compositionally biased region" description="Polar residues" evidence="2">
    <location>
        <begin position="560"/>
        <end position="574"/>
    </location>
</feature>
<evidence type="ECO:0000256" key="2">
    <source>
        <dbReference type="SAM" id="MobiDB-lite"/>
    </source>
</evidence>
<feature type="compositionally biased region" description="Basic and acidic residues" evidence="2">
    <location>
        <begin position="543"/>
        <end position="556"/>
    </location>
</feature>
<evidence type="ECO:0000256" key="1">
    <source>
        <dbReference type="SAM" id="Coils"/>
    </source>
</evidence>
<evidence type="ECO:0000313" key="3">
    <source>
        <dbReference type="EMBL" id="KAF5363466.1"/>
    </source>
</evidence>
<feature type="compositionally biased region" description="Basic residues" evidence="2">
    <location>
        <begin position="620"/>
        <end position="629"/>
    </location>
</feature>
<feature type="region of interest" description="Disordered" evidence="2">
    <location>
        <begin position="718"/>
        <end position="740"/>
    </location>
</feature>
<feature type="region of interest" description="Disordered" evidence="2">
    <location>
        <begin position="41"/>
        <end position="74"/>
    </location>
</feature>
<feature type="region of interest" description="Disordered" evidence="2">
    <location>
        <begin position="1014"/>
        <end position="1034"/>
    </location>
</feature>
<feature type="region of interest" description="Disordered" evidence="2">
    <location>
        <begin position="779"/>
        <end position="830"/>
    </location>
</feature>
<proteinExistence type="predicted"/>
<reference evidence="3 4" key="1">
    <citation type="journal article" date="2020" name="ISME J.">
        <title>Uncovering the hidden diversity of litter-decomposition mechanisms in mushroom-forming fungi.</title>
        <authorList>
            <person name="Floudas D."/>
            <person name="Bentzer J."/>
            <person name="Ahren D."/>
            <person name="Johansson T."/>
            <person name="Persson P."/>
            <person name="Tunlid A."/>
        </authorList>
    </citation>
    <scope>NUCLEOTIDE SEQUENCE [LARGE SCALE GENOMIC DNA]</scope>
    <source>
        <strain evidence="3 4">CBS 146.42</strain>
    </source>
</reference>
<feature type="compositionally biased region" description="Basic and acidic residues" evidence="2">
    <location>
        <begin position="14"/>
        <end position="29"/>
    </location>
</feature>
<dbReference type="Proteomes" id="UP000559027">
    <property type="component" value="Unassembled WGS sequence"/>
</dbReference>
<feature type="coiled-coil region" evidence="1">
    <location>
        <begin position="1220"/>
        <end position="1247"/>
    </location>
</feature>
<accession>A0A8H5GEI4</accession>
<feature type="region of interest" description="Disordered" evidence="2">
    <location>
        <begin position="1326"/>
        <end position="1348"/>
    </location>
</feature>
<feature type="compositionally biased region" description="Polar residues" evidence="2">
    <location>
        <begin position="893"/>
        <end position="903"/>
    </location>
</feature>
<gene>
    <name evidence="3" type="ORF">D9756_000174</name>
</gene>
<feature type="compositionally biased region" description="Basic and acidic residues" evidence="2">
    <location>
        <begin position="1326"/>
        <end position="1336"/>
    </location>
</feature>
<dbReference type="OrthoDB" id="2894483at2759"/>
<organism evidence="3 4">
    <name type="scientific">Leucocoprinus leucothites</name>
    <dbReference type="NCBI Taxonomy" id="201217"/>
    <lineage>
        <taxon>Eukaryota</taxon>
        <taxon>Fungi</taxon>
        <taxon>Dikarya</taxon>
        <taxon>Basidiomycota</taxon>
        <taxon>Agaricomycotina</taxon>
        <taxon>Agaricomycetes</taxon>
        <taxon>Agaricomycetidae</taxon>
        <taxon>Agaricales</taxon>
        <taxon>Agaricineae</taxon>
        <taxon>Agaricaceae</taxon>
        <taxon>Leucocoprinus</taxon>
    </lineage>
</organism>
<comment type="caution">
    <text evidence="3">The sequence shown here is derived from an EMBL/GenBank/DDBJ whole genome shotgun (WGS) entry which is preliminary data.</text>
</comment>
<name>A0A8H5GEI4_9AGAR</name>
<dbReference type="EMBL" id="JAACJO010000001">
    <property type="protein sequence ID" value="KAF5363466.1"/>
    <property type="molecule type" value="Genomic_DNA"/>
</dbReference>
<evidence type="ECO:0000313" key="4">
    <source>
        <dbReference type="Proteomes" id="UP000559027"/>
    </source>
</evidence>
<protein>
    <submittedName>
        <fullName evidence="3">Uncharacterized protein</fullName>
    </submittedName>
</protein>